<keyword evidence="1" id="KW-1133">Transmembrane helix</keyword>
<evidence type="ECO:0000313" key="3">
    <source>
        <dbReference type="Proteomes" id="UP000049455"/>
    </source>
</evidence>
<dbReference type="RefSeq" id="WP_055662411.1">
    <property type="nucleotide sequence ID" value="NZ_CYPR01000043.1"/>
</dbReference>
<dbReference type="Proteomes" id="UP000049455">
    <property type="component" value="Unassembled WGS sequence"/>
</dbReference>
<keyword evidence="1" id="KW-0812">Transmembrane</keyword>
<proteinExistence type="predicted"/>
<dbReference type="STRING" id="313367.JSE7799_00748"/>
<gene>
    <name evidence="2" type="ORF">JSE7799_00748</name>
</gene>
<evidence type="ECO:0000313" key="2">
    <source>
        <dbReference type="EMBL" id="CUH26738.1"/>
    </source>
</evidence>
<dbReference type="EMBL" id="CYPR01000043">
    <property type="protein sequence ID" value="CUH26738.1"/>
    <property type="molecule type" value="Genomic_DNA"/>
</dbReference>
<accession>A0A0M7B7U2</accession>
<evidence type="ECO:0000256" key="1">
    <source>
        <dbReference type="SAM" id="Phobius"/>
    </source>
</evidence>
<feature type="transmembrane region" description="Helical" evidence="1">
    <location>
        <begin position="106"/>
        <end position="127"/>
    </location>
</feature>
<dbReference type="OrthoDB" id="7822309at2"/>
<keyword evidence="1" id="KW-0472">Membrane</keyword>
<sequence>MTVLRGIERLEAPAIWHPGDGPARDVYAVIGEAELVLQDREGTALAHWSLPALSRRNPGEMPARFSPVEGSDEVLEVEDTLLADALERVVAAVERGRQKPGALRRVAVGIAGGFAVGLLLLWLPGAMRGHAGNVMPPAQRVETGERLLEEIARVTGPVCASPLGDEALGRLRDRLFPTTPVRLMVVRGLPEPALALPGGLIAVSGATLIAQDDPLVVAGHVLAAALMAESDPPLARFLSGIGARDLATLLFTGTLTDRAVAAHVETLLSAPPPPLDAARLQSGFAGRGLAWAPYAAVRSLPIGEAPPSDMPAALDDTAWLALREICET</sequence>
<dbReference type="AlphaFoldDB" id="A0A0M7B7U2"/>
<reference evidence="2 3" key="1">
    <citation type="submission" date="2015-09" db="EMBL/GenBank/DDBJ databases">
        <authorList>
            <person name="Jackson K.R."/>
            <person name="Lunt B.L."/>
            <person name="Fisher J.N.B."/>
            <person name="Gardner A.V."/>
            <person name="Bailey M.E."/>
            <person name="Deus L.M."/>
            <person name="Earl A.S."/>
            <person name="Gibby P.D."/>
            <person name="Hartmann K.A."/>
            <person name="Liu J.E."/>
            <person name="Manci A.M."/>
            <person name="Nielsen D.A."/>
            <person name="Solomon M.B."/>
            <person name="Breakwell D.P."/>
            <person name="Burnett S.H."/>
            <person name="Grose J.H."/>
        </authorList>
    </citation>
    <scope>NUCLEOTIDE SEQUENCE [LARGE SCALE GENOMIC DNA]</scope>
    <source>
        <strain evidence="2 3">CECT 7799</strain>
    </source>
</reference>
<keyword evidence="3" id="KW-1185">Reference proteome</keyword>
<name>A0A0M7B7U2_9RHOB</name>
<organism evidence="2 3">
    <name type="scientific">Jannaschia seosinensis</name>
    <dbReference type="NCBI Taxonomy" id="313367"/>
    <lineage>
        <taxon>Bacteria</taxon>
        <taxon>Pseudomonadati</taxon>
        <taxon>Pseudomonadota</taxon>
        <taxon>Alphaproteobacteria</taxon>
        <taxon>Rhodobacterales</taxon>
        <taxon>Roseobacteraceae</taxon>
        <taxon>Jannaschia</taxon>
    </lineage>
</organism>
<protein>
    <submittedName>
        <fullName evidence="2">Uncharacterized protein</fullName>
    </submittedName>
</protein>